<sequence length="167" mass="20005">MVVLLFSAGFLAVVLATRTHTYLTQYCRSVLWIDVIALMYNLVCRGYMMWYHPRWWFISDKLSQLVQIFVLFPCTTLLLLRYMPTSFGRRVLHFALFLALYSAFEWCLVRFHEIEYYHGWGFGWSIVLDTFMLFVMWLHDRNWRLSVGFCGLVTSLFLAWFHVPLDT</sequence>
<reference evidence="3" key="1">
    <citation type="submission" date="2017-01" db="EMBL/GenBank/DDBJ databases">
        <authorList>
            <person name="Varghese N."/>
            <person name="Submissions S."/>
        </authorList>
    </citation>
    <scope>NUCLEOTIDE SEQUENCE [LARGE SCALE GENOMIC DNA]</scope>
    <source>
        <strain evidence="3">DSM 16176</strain>
    </source>
</reference>
<evidence type="ECO:0000313" key="2">
    <source>
        <dbReference type="EMBL" id="SIS65091.1"/>
    </source>
</evidence>
<dbReference type="AlphaFoldDB" id="A0A1N7KU68"/>
<gene>
    <name evidence="2" type="ORF">SAMN05421799_102187</name>
</gene>
<feature type="transmembrane region" description="Helical" evidence="1">
    <location>
        <begin position="26"/>
        <end position="44"/>
    </location>
</feature>
<dbReference type="InterPro" id="IPR048147">
    <property type="entry name" value="CBO0543-like"/>
</dbReference>
<feature type="transmembrane region" description="Helical" evidence="1">
    <location>
        <begin position="90"/>
        <end position="109"/>
    </location>
</feature>
<feature type="transmembrane region" description="Helical" evidence="1">
    <location>
        <begin position="65"/>
        <end position="84"/>
    </location>
</feature>
<keyword evidence="1" id="KW-1133">Transmembrane helix</keyword>
<feature type="transmembrane region" description="Helical" evidence="1">
    <location>
        <begin position="145"/>
        <end position="163"/>
    </location>
</feature>
<accession>A0A1N7KU68</accession>
<keyword evidence="3" id="KW-1185">Reference proteome</keyword>
<proteinExistence type="predicted"/>
<dbReference type="OrthoDB" id="1730091at2"/>
<evidence type="ECO:0000313" key="3">
    <source>
        <dbReference type="Proteomes" id="UP000186156"/>
    </source>
</evidence>
<dbReference type="RefSeq" id="WP_076345035.1">
    <property type="nucleotide sequence ID" value="NZ_FTOO01000002.1"/>
</dbReference>
<protein>
    <submittedName>
        <fullName evidence="2">Uncharacterized protein</fullName>
    </submittedName>
</protein>
<evidence type="ECO:0000256" key="1">
    <source>
        <dbReference type="SAM" id="Phobius"/>
    </source>
</evidence>
<keyword evidence="1" id="KW-0812">Transmembrane</keyword>
<name>A0A1N7KU68_9BACL</name>
<keyword evidence="1" id="KW-0472">Membrane</keyword>
<organism evidence="2 3">
    <name type="scientific">Alicyclobacillus vulcanalis</name>
    <dbReference type="NCBI Taxonomy" id="252246"/>
    <lineage>
        <taxon>Bacteria</taxon>
        <taxon>Bacillati</taxon>
        <taxon>Bacillota</taxon>
        <taxon>Bacilli</taxon>
        <taxon>Bacillales</taxon>
        <taxon>Alicyclobacillaceae</taxon>
        <taxon>Alicyclobacillus</taxon>
    </lineage>
</organism>
<dbReference type="Proteomes" id="UP000186156">
    <property type="component" value="Unassembled WGS sequence"/>
</dbReference>
<feature type="transmembrane region" description="Helical" evidence="1">
    <location>
        <begin position="121"/>
        <end position="139"/>
    </location>
</feature>
<dbReference type="EMBL" id="FTOO01000002">
    <property type="protein sequence ID" value="SIS65091.1"/>
    <property type="molecule type" value="Genomic_DNA"/>
</dbReference>
<dbReference type="NCBIfam" id="NF041644">
    <property type="entry name" value="CBO0543_fam"/>
    <property type="match status" value="1"/>
</dbReference>